<evidence type="ECO:0000313" key="2">
    <source>
        <dbReference type="Proteomes" id="UP000611521"/>
    </source>
</evidence>
<evidence type="ECO:0000313" key="1">
    <source>
        <dbReference type="EMBL" id="MBD8011326.1"/>
    </source>
</evidence>
<proteinExistence type="predicted"/>
<name>A0ABR8W2U3_9MICO</name>
<dbReference type="RefSeq" id="WP_191712083.1">
    <property type="nucleotide sequence ID" value="NZ_JACSPX010000001.1"/>
</dbReference>
<reference evidence="1 2" key="1">
    <citation type="submission" date="2020-08" db="EMBL/GenBank/DDBJ databases">
        <title>A Genomic Blueprint of the Chicken Gut Microbiome.</title>
        <authorList>
            <person name="Gilroy R."/>
            <person name="Ravi A."/>
            <person name="Getino M."/>
            <person name="Pursley I."/>
            <person name="Horton D.L."/>
            <person name="Alikhan N.-F."/>
            <person name="Baker D."/>
            <person name="Gharbi K."/>
            <person name="Hall N."/>
            <person name="Watson M."/>
            <person name="Adriaenssens E.M."/>
            <person name="Foster-Nyarko E."/>
            <person name="Jarju S."/>
            <person name="Secka A."/>
            <person name="Antonio M."/>
            <person name="Oren A."/>
            <person name="Chaudhuri R."/>
            <person name="La Ragione R.M."/>
            <person name="Hildebrand F."/>
            <person name="Pallen M.J."/>
        </authorList>
    </citation>
    <scope>NUCLEOTIDE SEQUENCE [LARGE SCALE GENOMIC DNA]</scope>
    <source>
        <strain evidence="1 2">Re1</strain>
    </source>
</reference>
<keyword evidence="2" id="KW-1185">Reference proteome</keyword>
<organism evidence="1 2">
    <name type="scientific">Microbacterium commune</name>
    <dbReference type="NCBI Taxonomy" id="2762219"/>
    <lineage>
        <taxon>Bacteria</taxon>
        <taxon>Bacillati</taxon>
        <taxon>Actinomycetota</taxon>
        <taxon>Actinomycetes</taxon>
        <taxon>Micrococcales</taxon>
        <taxon>Microbacteriaceae</taxon>
        <taxon>Microbacterium</taxon>
    </lineage>
</organism>
<protein>
    <submittedName>
        <fullName evidence="1">Sulfotransferase</fullName>
    </submittedName>
</protein>
<dbReference type="Gene3D" id="3.40.50.300">
    <property type="entry name" value="P-loop containing nucleotide triphosphate hydrolases"/>
    <property type="match status" value="1"/>
</dbReference>
<gene>
    <name evidence="1" type="ORF">H9633_03300</name>
</gene>
<sequence length="307" mass="34544">MPAVLYIGGFGRSGSTLLERVLEAQPTVVSLGEMVHLWTRGLRENELCECGSRFYDCSFWSAVGERAFGGWSAVDTDKVLGLLDAVDRQRRVFKTVLPVRRRTRQQILEYTGYYRAVYAAAASVTGAAVVVDSSKHASLALALVKDPRVDLRLLHLVRDSVAVAYSWSREVARPETAEAGEMMTRYSSFWASMLWMSNNLLVQLARLSDRPVQRLRYEDFVKAPNDILRRVWGALALPGHYSPDLSAPGGIDIPAGHSIGGNPMRFRKEPLVIKSDEVWRTRMNPRQRRAVKVLTAPVRYWLGYSRS</sequence>
<dbReference type="SUPFAM" id="SSF52540">
    <property type="entry name" value="P-loop containing nucleoside triphosphate hydrolases"/>
    <property type="match status" value="1"/>
</dbReference>
<comment type="caution">
    <text evidence="1">The sequence shown here is derived from an EMBL/GenBank/DDBJ whole genome shotgun (WGS) entry which is preliminary data.</text>
</comment>
<dbReference type="Proteomes" id="UP000611521">
    <property type="component" value="Unassembled WGS sequence"/>
</dbReference>
<accession>A0ABR8W2U3</accession>
<dbReference type="EMBL" id="JACSPX010000001">
    <property type="protein sequence ID" value="MBD8011326.1"/>
    <property type="molecule type" value="Genomic_DNA"/>
</dbReference>
<dbReference type="InterPro" id="IPR027417">
    <property type="entry name" value="P-loop_NTPase"/>
</dbReference>